<evidence type="ECO:0000256" key="8">
    <source>
        <dbReference type="ARBA" id="ARBA00022842"/>
    </source>
</evidence>
<keyword evidence="12" id="KW-1185">Reference proteome</keyword>
<gene>
    <name evidence="11" type="ORF">C7K25_07305</name>
</gene>
<evidence type="ECO:0000256" key="5">
    <source>
        <dbReference type="ARBA" id="ARBA00022723"/>
    </source>
</evidence>
<dbReference type="InterPro" id="IPR001387">
    <property type="entry name" value="Cro/C1-type_HTH"/>
</dbReference>
<dbReference type="InterPro" id="IPR002934">
    <property type="entry name" value="Polymerase_NTP_transf_dom"/>
</dbReference>
<accession>A0ABT7C8T3</accession>
<evidence type="ECO:0000313" key="11">
    <source>
        <dbReference type="EMBL" id="MDJ1371174.1"/>
    </source>
</evidence>
<name>A0ABT7C8T3_9MICO</name>
<dbReference type="PANTHER" id="PTHR33571">
    <property type="entry name" value="SSL8005 PROTEIN"/>
    <property type="match status" value="1"/>
</dbReference>
<evidence type="ECO:0000256" key="2">
    <source>
        <dbReference type="ARBA" id="ARBA00022649"/>
    </source>
</evidence>
<keyword evidence="6" id="KW-0547">Nucleotide-binding</keyword>
<reference evidence="11" key="2">
    <citation type="journal article" date="2022" name="Sci. Rep.">
        <title>In silico prediction of the enzymes involved in the degradation of the herbicide molinate by Gulosibacter molinativorax ON4T.</title>
        <authorList>
            <person name="Lopes A.R."/>
            <person name="Bunin E."/>
            <person name="Viana A.T."/>
            <person name="Froufe H."/>
            <person name="Munoz-Merida A."/>
            <person name="Pinho D."/>
            <person name="Figueiredo J."/>
            <person name="Barroso C."/>
            <person name="Vaz-Moreira I."/>
            <person name="Bellanger X."/>
            <person name="Egas C."/>
            <person name="Nunes O.C."/>
        </authorList>
    </citation>
    <scope>NUCLEOTIDE SEQUENCE</scope>
    <source>
        <strain evidence="11">ON4</strain>
    </source>
</reference>
<evidence type="ECO:0000259" key="10">
    <source>
        <dbReference type="PROSITE" id="PS50943"/>
    </source>
</evidence>
<proteinExistence type="inferred from homology"/>
<dbReference type="SUPFAM" id="SSF81301">
    <property type="entry name" value="Nucleotidyltransferase"/>
    <property type="match status" value="1"/>
</dbReference>
<comment type="similarity">
    <text evidence="9">Belongs to the MntA antitoxin family.</text>
</comment>
<evidence type="ECO:0000256" key="1">
    <source>
        <dbReference type="ARBA" id="ARBA00001946"/>
    </source>
</evidence>
<sequence>MHSLFAFIGTRRPHIGRYDGGVSNEVRELREAAGLSQSQLAARSGVAQPNIAAYESGKRRASTTMLSRLREAARPLPHNALAAHRDELVDLAARHGFSNVRVFGSAMRGSDRPGSDLDILVTRAPGIGLLTLVAFAEEASELLGVEVDVVTDGALGPGHEILATAVAV</sequence>
<keyword evidence="7" id="KW-0067">ATP-binding</keyword>
<keyword evidence="4" id="KW-0548">Nucleotidyltransferase</keyword>
<dbReference type="SUPFAM" id="SSF47413">
    <property type="entry name" value="lambda repressor-like DNA-binding domains"/>
    <property type="match status" value="1"/>
</dbReference>
<evidence type="ECO:0000256" key="6">
    <source>
        <dbReference type="ARBA" id="ARBA00022741"/>
    </source>
</evidence>
<organism evidence="11 12">
    <name type="scientific">Gulosibacter molinativorax</name>
    <dbReference type="NCBI Taxonomy" id="256821"/>
    <lineage>
        <taxon>Bacteria</taxon>
        <taxon>Bacillati</taxon>
        <taxon>Actinomycetota</taxon>
        <taxon>Actinomycetes</taxon>
        <taxon>Micrococcales</taxon>
        <taxon>Microbacteriaceae</taxon>
        <taxon>Gulosibacter</taxon>
    </lineage>
</organism>
<feature type="domain" description="HTH cro/C1-type" evidence="10">
    <location>
        <begin position="26"/>
        <end position="72"/>
    </location>
</feature>
<dbReference type="Pfam" id="PF01909">
    <property type="entry name" value="NTP_transf_2"/>
    <property type="match status" value="1"/>
</dbReference>
<dbReference type="InterPro" id="IPR043519">
    <property type="entry name" value="NT_sf"/>
</dbReference>
<dbReference type="CDD" id="cd00093">
    <property type="entry name" value="HTH_XRE"/>
    <property type="match status" value="1"/>
</dbReference>
<keyword evidence="5" id="KW-0479">Metal-binding</keyword>
<comment type="cofactor">
    <cofactor evidence="1">
        <name>Mg(2+)</name>
        <dbReference type="ChEBI" id="CHEBI:18420"/>
    </cofactor>
</comment>
<dbReference type="Pfam" id="PF01381">
    <property type="entry name" value="HTH_3"/>
    <property type="match status" value="1"/>
</dbReference>
<dbReference type="Proteomes" id="UP001170379">
    <property type="component" value="Unassembled WGS sequence"/>
</dbReference>
<evidence type="ECO:0000256" key="9">
    <source>
        <dbReference type="ARBA" id="ARBA00038276"/>
    </source>
</evidence>
<reference evidence="11" key="1">
    <citation type="submission" date="2018-03" db="EMBL/GenBank/DDBJ databases">
        <authorList>
            <person name="Nunes O.C."/>
            <person name="Lopes A.R."/>
            <person name="Froufe H."/>
            <person name="Munoz-Merida A."/>
            <person name="Barroso C."/>
            <person name="Egas C."/>
        </authorList>
    </citation>
    <scope>NUCLEOTIDE SEQUENCE</scope>
    <source>
        <strain evidence="11">ON4</strain>
    </source>
</reference>
<evidence type="ECO:0000256" key="7">
    <source>
        <dbReference type="ARBA" id="ARBA00022840"/>
    </source>
</evidence>
<keyword evidence="2" id="KW-1277">Toxin-antitoxin system</keyword>
<dbReference type="Gene3D" id="1.10.260.40">
    <property type="entry name" value="lambda repressor-like DNA-binding domains"/>
    <property type="match status" value="1"/>
</dbReference>
<dbReference type="CDD" id="cd05403">
    <property type="entry name" value="NT_KNTase_like"/>
    <property type="match status" value="1"/>
</dbReference>
<dbReference type="EMBL" id="PXVD01000010">
    <property type="protein sequence ID" value="MDJ1371174.1"/>
    <property type="molecule type" value="Genomic_DNA"/>
</dbReference>
<comment type="caution">
    <text evidence="11">The sequence shown here is derived from an EMBL/GenBank/DDBJ whole genome shotgun (WGS) entry which is preliminary data.</text>
</comment>
<evidence type="ECO:0000256" key="3">
    <source>
        <dbReference type="ARBA" id="ARBA00022679"/>
    </source>
</evidence>
<dbReference type="Gene3D" id="3.30.460.10">
    <property type="entry name" value="Beta Polymerase, domain 2"/>
    <property type="match status" value="1"/>
</dbReference>
<dbReference type="PANTHER" id="PTHR33571:SF12">
    <property type="entry name" value="BSL3053 PROTEIN"/>
    <property type="match status" value="1"/>
</dbReference>
<dbReference type="SMART" id="SM00530">
    <property type="entry name" value="HTH_XRE"/>
    <property type="match status" value="1"/>
</dbReference>
<dbReference type="InterPro" id="IPR010982">
    <property type="entry name" value="Lambda_DNA-bd_dom_sf"/>
</dbReference>
<protein>
    <submittedName>
        <fullName evidence="11">Helix-turn-helix domain-containing protein</fullName>
    </submittedName>
</protein>
<keyword evidence="3" id="KW-0808">Transferase</keyword>
<evidence type="ECO:0000313" key="12">
    <source>
        <dbReference type="Proteomes" id="UP001170379"/>
    </source>
</evidence>
<keyword evidence="8" id="KW-0460">Magnesium</keyword>
<dbReference type="PROSITE" id="PS50943">
    <property type="entry name" value="HTH_CROC1"/>
    <property type="match status" value="1"/>
</dbReference>
<evidence type="ECO:0000256" key="4">
    <source>
        <dbReference type="ARBA" id="ARBA00022695"/>
    </source>
</evidence>
<dbReference type="InterPro" id="IPR052038">
    <property type="entry name" value="Type-VII_TA_antitoxin"/>
</dbReference>